<dbReference type="Proteomes" id="UP000770661">
    <property type="component" value="Unassembled WGS sequence"/>
</dbReference>
<keyword evidence="2" id="KW-1185">Reference proteome</keyword>
<dbReference type="AlphaFoldDB" id="A0A8J4XQC6"/>
<proteinExistence type="predicted"/>
<dbReference type="SUPFAM" id="SSF52833">
    <property type="entry name" value="Thioredoxin-like"/>
    <property type="match status" value="1"/>
</dbReference>
<reference evidence="1" key="1">
    <citation type="submission" date="2020-07" db="EMBL/GenBank/DDBJ databases">
        <title>The High-quality genome of the commercially important snow crab, Chionoecetes opilio.</title>
        <authorList>
            <person name="Jeong J.-H."/>
            <person name="Ryu S."/>
        </authorList>
    </citation>
    <scope>NUCLEOTIDE SEQUENCE</scope>
    <source>
        <strain evidence="1">MADBK_172401_WGS</strain>
        <tissue evidence="1">Digestive gland</tissue>
    </source>
</reference>
<dbReference type="InterPro" id="IPR036249">
    <property type="entry name" value="Thioredoxin-like_sf"/>
</dbReference>
<comment type="caution">
    <text evidence="1">The sequence shown here is derived from an EMBL/GenBank/DDBJ whole genome shotgun (WGS) entry which is preliminary data.</text>
</comment>
<dbReference type="InterPro" id="IPR042418">
    <property type="entry name" value="TXNDC15"/>
</dbReference>
<evidence type="ECO:0000313" key="1">
    <source>
        <dbReference type="EMBL" id="KAG0712057.1"/>
    </source>
</evidence>
<dbReference type="PANTHER" id="PTHR14684">
    <property type="entry name" value="THIOREDOXIN DOMAIN-CONTAINING PROTEIN 15"/>
    <property type="match status" value="1"/>
</dbReference>
<dbReference type="OrthoDB" id="1899781at2759"/>
<dbReference type="PANTHER" id="PTHR14684:SF2">
    <property type="entry name" value="THIOREDOXIN DOMAIN-CONTAINING PROTEIN 15"/>
    <property type="match status" value="1"/>
</dbReference>
<evidence type="ECO:0000313" key="2">
    <source>
        <dbReference type="Proteomes" id="UP000770661"/>
    </source>
</evidence>
<dbReference type="GO" id="GO:0005929">
    <property type="term" value="C:cilium"/>
    <property type="evidence" value="ECO:0007669"/>
    <property type="project" value="TreeGrafter"/>
</dbReference>
<name>A0A8J4XQC6_CHIOP</name>
<sequence length="143" mass="16124">MLSVNARYGVMGTPTLLLFHNGNGVGRYNASEYSVLQLMSFIRHYTDQELTDINVTSSDFRDSRRQPTQLFIFPFGLADKWVPGEGKVTVSTGRGPSVCTVDRLDLSAEFCLWLFLTSDLCARLTEAVLNNWREAEAQNDHQD</sequence>
<gene>
    <name evidence="1" type="ORF">GWK47_019302</name>
</gene>
<organism evidence="1 2">
    <name type="scientific">Chionoecetes opilio</name>
    <name type="common">Atlantic snow crab</name>
    <name type="synonym">Cancer opilio</name>
    <dbReference type="NCBI Taxonomy" id="41210"/>
    <lineage>
        <taxon>Eukaryota</taxon>
        <taxon>Metazoa</taxon>
        <taxon>Ecdysozoa</taxon>
        <taxon>Arthropoda</taxon>
        <taxon>Crustacea</taxon>
        <taxon>Multicrustacea</taxon>
        <taxon>Malacostraca</taxon>
        <taxon>Eumalacostraca</taxon>
        <taxon>Eucarida</taxon>
        <taxon>Decapoda</taxon>
        <taxon>Pleocyemata</taxon>
        <taxon>Brachyura</taxon>
        <taxon>Eubrachyura</taxon>
        <taxon>Majoidea</taxon>
        <taxon>Majidae</taxon>
        <taxon>Chionoecetes</taxon>
    </lineage>
</organism>
<dbReference type="GO" id="GO:0060271">
    <property type="term" value="P:cilium assembly"/>
    <property type="evidence" value="ECO:0007669"/>
    <property type="project" value="TreeGrafter"/>
</dbReference>
<dbReference type="EMBL" id="JACEEZ010022748">
    <property type="protein sequence ID" value="KAG0712057.1"/>
    <property type="molecule type" value="Genomic_DNA"/>
</dbReference>
<protein>
    <recommendedName>
        <fullName evidence="3">Thioredoxin domain-containing protein</fullName>
    </recommendedName>
</protein>
<accession>A0A8J4XQC6</accession>
<evidence type="ECO:0008006" key="3">
    <source>
        <dbReference type="Google" id="ProtNLM"/>
    </source>
</evidence>